<dbReference type="GO" id="GO:0031123">
    <property type="term" value="P:RNA 3'-end processing"/>
    <property type="evidence" value="ECO:0007669"/>
    <property type="project" value="TreeGrafter"/>
</dbReference>
<feature type="region of interest" description="Disordered" evidence="6">
    <location>
        <begin position="1"/>
        <end position="20"/>
    </location>
</feature>
<reference evidence="9" key="1">
    <citation type="submission" date="2014-01" db="EMBL/GenBank/DDBJ databases">
        <authorList>
            <person name="Aslett M."/>
        </authorList>
    </citation>
    <scope>NUCLEOTIDE SEQUENCE</scope>
</reference>
<dbReference type="EMBL" id="HG805943">
    <property type="protein sequence ID" value="CDW55262.1"/>
    <property type="molecule type" value="Genomic_DNA"/>
</dbReference>
<evidence type="ECO:0000313" key="10">
    <source>
        <dbReference type="Proteomes" id="UP000030665"/>
    </source>
</evidence>
<evidence type="ECO:0000256" key="3">
    <source>
        <dbReference type="ARBA" id="ARBA00022679"/>
    </source>
</evidence>
<dbReference type="GO" id="GO:1990817">
    <property type="term" value="F:poly(A) RNA polymerase activity"/>
    <property type="evidence" value="ECO:0007669"/>
    <property type="project" value="TreeGrafter"/>
</dbReference>
<dbReference type="InterPro" id="IPR043519">
    <property type="entry name" value="NT_sf"/>
</dbReference>
<evidence type="ECO:0000256" key="1">
    <source>
        <dbReference type="ARBA" id="ARBA00001936"/>
    </source>
</evidence>
<evidence type="ECO:0000313" key="9">
    <source>
        <dbReference type="EMBL" id="CDW55262.1"/>
    </source>
</evidence>
<dbReference type="Pfam" id="PF03828">
    <property type="entry name" value="PAP_assoc"/>
    <property type="match status" value="1"/>
</dbReference>
<evidence type="ECO:0000256" key="5">
    <source>
        <dbReference type="ARBA" id="ARBA00022842"/>
    </source>
</evidence>
<feature type="domain" description="Poly(A) RNA polymerase mitochondrial-like central palm" evidence="8">
    <location>
        <begin position="58"/>
        <end position="173"/>
    </location>
</feature>
<dbReference type="SUPFAM" id="SSF81301">
    <property type="entry name" value="Nucleotidyltransferase"/>
    <property type="match status" value="1"/>
</dbReference>
<evidence type="ECO:0000256" key="6">
    <source>
        <dbReference type="SAM" id="MobiDB-lite"/>
    </source>
</evidence>
<organism evidence="9 10">
    <name type="scientific">Trichuris trichiura</name>
    <name type="common">Whipworm</name>
    <name type="synonym">Trichocephalus trichiurus</name>
    <dbReference type="NCBI Taxonomy" id="36087"/>
    <lineage>
        <taxon>Eukaryota</taxon>
        <taxon>Metazoa</taxon>
        <taxon>Ecdysozoa</taxon>
        <taxon>Nematoda</taxon>
        <taxon>Enoplea</taxon>
        <taxon>Dorylaimia</taxon>
        <taxon>Trichinellida</taxon>
        <taxon>Trichuridae</taxon>
        <taxon>Trichuris</taxon>
    </lineage>
</organism>
<evidence type="ECO:0000259" key="8">
    <source>
        <dbReference type="Pfam" id="PF22600"/>
    </source>
</evidence>
<feature type="domain" description="PAP-associated" evidence="7">
    <location>
        <begin position="265"/>
        <end position="310"/>
    </location>
</feature>
<evidence type="ECO:0000256" key="2">
    <source>
        <dbReference type="ARBA" id="ARBA00001946"/>
    </source>
</evidence>
<dbReference type="OrthoDB" id="2274644at2759"/>
<dbReference type="STRING" id="36087.A0A077Z460"/>
<dbReference type="SUPFAM" id="SSF81631">
    <property type="entry name" value="PAP/OAS1 substrate-binding domain"/>
    <property type="match status" value="1"/>
</dbReference>
<sequence>MERNGEQAQSSLGGEFHNDEKTTSGVAVDGAFEAHGQTLTSRRRFFKIYLYCEAAFCLQKFLDYKLENWAYMSICGSTLFGNATASSDLDICLFTEVPLENGFEVCRKEQLKFLAQVKDILLNESSVISSVLLIPARVPTVQCVMKNFPGLIVNINFGLVASVYNSHLLFHYAMIDHRYVALNLLVKKWALNCNVCNSRMGLLNSYSLALMVVNYLQCGTSPFSPVFPSLQQLFPTYFTASRSVDELFFFSDLLSCVDHTNTQCLGDLLLGFFRYYSQVVDFSKQVISVRLGRCVNANHGQHIFIEDPYQGTSTSLSVTSQAAVLYIKARFKDAFNDLLFNQNFEIL</sequence>
<dbReference type="Gene3D" id="3.30.460.10">
    <property type="entry name" value="Beta Polymerase, domain 2"/>
    <property type="match status" value="1"/>
</dbReference>
<keyword evidence="4" id="KW-0479">Metal-binding</keyword>
<feature type="compositionally biased region" description="Polar residues" evidence="6">
    <location>
        <begin position="1"/>
        <end position="12"/>
    </location>
</feature>
<evidence type="ECO:0000256" key="4">
    <source>
        <dbReference type="ARBA" id="ARBA00022723"/>
    </source>
</evidence>
<keyword evidence="3" id="KW-0808">Transferase</keyword>
<comment type="cofactor">
    <cofactor evidence="1">
        <name>Mn(2+)</name>
        <dbReference type="ChEBI" id="CHEBI:29035"/>
    </cofactor>
</comment>
<keyword evidence="10" id="KW-1185">Reference proteome</keyword>
<dbReference type="Pfam" id="PF22600">
    <property type="entry name" value="MTPAP-like_central"/>
    <property type="match status" value="1"/>
</dbReference>
<name>A0A077Z460_TRITR</name>
<gene>
    <name evidence="9" type="ORF">TTRE_0000353401</name>
</gene>
<dbReference type="PANTHER" id="PTHR12271:SF117">
    <property type="entry name" value="PAP-ASSOCIATED DOMAIN-CONTAINING PROTEIN"/>
    <property type="match status" value="1"/>
</dbReference>
<dbReference type="AlphaFoldDB" id="A0A077Z460"/>
<reference evidence="9" key="2">
    <citation type="submission" date="2014-03" db="EMBL/GenBank/DDBJ databases">
        <title>The whipworm genome and dual-species transcriptomics of an intimate host-pathogen interaction.</title>
        <authorList>
            <person name="Foth B.J."/>
            <person name="Tsai I.J."/>
            <person name="Reid A.J."/>
            <person name="Bancroft A.J."/>
            <person name="Nichol S."/>
            <person name="Tracey A."/>
            <person name="Holroyd N."/>
            <person name="Cotton J.A."/>
            <person name="Stanley E.J."/>
            <person name="Zarowiecki M."/>
            <person name="Liu J.Z."/>
            <person name="Huckvale T."/>
            <person name="Cooper P.J."/>
            <person name="Grencis R.K."/>
            <person name="Berriman M."/>
        </authorList>
    </citation>
    <scope>NUCLEOTIDE SEQUENCE [LARGE SCALE GENOMIC DNA]</scope>
</reference>
<dbReference type="InterPro" id="IPR054708">
    <property type="entry name" value="MTPAP-like_central"/>
</dbReference>
<comment type="cofactor">
    <cofactor evidence="2">
        <name>Mg(2+)</name>
        <dbReference type="ChEBI" id="CHEBI:18420"/>
    </cofactor>
</comment>
<proteinExistence type="predicted"/>
<keyword evidence="5" id="KW-0460">Magnesium</keyword>
<dbReference type="Gene3D" id="1.10.1410.10">
    <property type="match status" value="1"/>
</dbReference>
<accession>A0A077Z460</accession>
<protein>
    <submittedName>
        <fullName evidence="9">PAP assoc domain containing protein</fullName>
    </submittedName>
</protein>
<dbReference type="InterPro" id="IPR002058">
    <property type="entry name" value="PAP_assoc"/>
</dbReference>
<dbReference type="PANTHER" id="PTHR12271">
    <property type="entry name" value="POLY A POLYMERASE CID PAP -RELATED"/>
    <property type="match status" value="1"/>
</dbReference>
<dbReference type="GO" id="GO:0046872">
    <property type="term" value="F:metal ion binding"/>
    <property type="evidence" value="ECO:0007669"/>
    <property type="project" value="UniProtKB-KW"/>
</dbReference>
<evidence type="ECO:0000259" key="7">
    <source>
        <dbReference type="Pfam" id="PF03828"/>
    </source>
</evidence>
<dbReference type="Proteomes" id="UP000030665">
    <property type="component" value="Unassembled WGS sequence"/>
</dbReference>